<sequence>MESLSEKDHMPLCKGVDALRFYGGDTRERCSNGYMGRKSRDAMYGDENAYRTLNALLFEGNKNEQERIWKEGHTLNSEFIRKIEETIQVYTNIFTLMKVRKEDFDYRVTGKRVDRASSVTNYENGFTQSFFSCSKCDYDSAFARKNGIVLIEAELSPNIPFIDYDKVLEKNEYTHWDEREILLPPFLNIELEEIPLTASETRIVKDQNKKPPMGKYRLKTIQFPDYRRILLDSEKMLWQQIIDGKESAAQLLEKMNENDREQDYREYICWKEKLQAYLKIEFSRIWYGGDER</sequence>
<evidence type="ECO:0000313" key="1">
    <source>
        <dbReference type="EMBL" id="MBU3875032.1"/>
    </source>
</evidence>
<dbReference type="EMBL" id="JABACJ020000002">
    <property type="protein sequence ID" value="MBU3875032.1"/>
    <property type="molecule type" value="Genomic_DNA"/>
</dbReference>
<dbReference type="Proteomes" id="UP000723714">
    <property type="component" value="Unassembled WGS sequence"/>
</dbReference>
<proteinExistence type="predicted"/>
<comment type="caution">
    <text evidence="1">The sequence shown here is derived from an EMBL/GenBank/DDBJ whole genome shotgun (WGS) entry which is preliminary data.</text>
</comment>
<organism evidence="1 2">
    <name type="scientific">Faecalicatena faecalis</name>
    <dbReference type="NCBI Taxonomy" id="2726362"/>
    <lineage>
        <taxon>Bacteria</taxon>
        <taxon>Bacillati</taxon>
        <taxon>Bacillota</taxon>
        <taxon>Clostridia</taxon>
        <taxon>Lachnospirales</taxon>
        <taxon>Lachnospiraceae</taxon>
        <taxon>Faecalicatena</taxon>
    </lineage>
</organism>
<evidence type="ECO:0000313" key="2">
    <source>
        <dbReference type="Proteomes" id="UP000723714"/>
    </source>
</evidence>
<reference evidence="1 2" key="1">
    <citation type="submission" date="2021-06" db="EMBL/GenBank/DDBJ databases">
        <title>Faecalicatena sp. nov. isolated from porcine feces.</title>
        <authorList>
            <person name="Oh B.S."/>
            <person name="Lee J.H."/>
        </authorList>
    </citation>
    <scope>NUCLEOTIDE SEQUENCE [LARGE SCALE GENOMIC DNA]</scope>
    <source>
        <strain evidence="1 2">AGMB00832</strain>
    </source>
</reference>
<name>A0ABS6D0C1_9FIRM</name>
<accession>A0ABS6D0C1</accession>
<gene>
    <name evidence="1" type="ORF">HGO97_004285</name>
</gene>
<protein>
    <submittedName>
        <fullName evidence="1">Uncharacterized protein</fullName>
    </submittedName>
</protein>
<dbReference type="RefSeq" id="WP_216239782.1">
    <property type="nucleotide sequence ID" value="NZ_JABACJ020000002.1"/>
</dbReference>
<keyword evidence="2" id="KW-1185">Reference proteome</keyword>